<dbReference type="PANTHER" id="PTHR46115">
    <property type="entry name" value="THIOREDOXIN-LIKE PROTEIN 1"/>
    <property type="match status" value="1"/>
</dbReference>
<evidence type="ECO:0000313" key="3">
    <source>
        <dbReference type="EMBL" id="KAL0276651.1"/>
    </source>
</evidence>
<organism evidence="3">
    <name type="scientific">Menopon gallinae</name>
    <name type="common">poultry shaft louse</name>
    <dbReference type="NCBI Taxonomy" id="328185"/>
    <lineage>
        <taxon>Eukaryota</taxon>
        <taxon>Metazoa</taxon>
        <taxon>Ecdysozoa</taxon>
        <taxon>Arthropoda</taxon>
        <taxon>Hexapoda</taxon>
        <taxon>Insecta</taxon>
        <taxon>Pterygota</taxon>
        <taxon>Neoptera</taxon>
        <taxon>Paraneoptera</taxon>
        <taxon>Psocodea</taxon>
        <taxon>Troctomorpha</taxon>
        <taxon>Phthiraptera</taxon>
        <taxon>Amblycera</taxon>
        <taxon>Menoponidae</taxon>
        <taxon>Menopon</taxon>
    </lineage>
</organism>
<keyword evidence="1" id="KW-1015">Disulfide bond</keyword>
<dbReference type="Pfam" id="PF00085">
    <property type="entry name" value="Thioredoxin"/>
    <property type="match status" value="1"/>
</dbReference>
<dbReference type="PROSITE" id="PS51352">
    <property type="entry name" value="THIOREDOXIN_2"/>
    <property type="match status" value="1"/>
</dbReference>
<feature type="domain" description="Thioredoxin" evidence="2">
    <location>
        <begin position="1"/>
        <end position="107"/>
    </location>
</feature>
<gene>
    <name evidence="3" type="ORF">PYX00_004176</name>
</gene>
<protein>
    <recommendedName>
        <fullName evidence="2">Thioredoxin domain-containing protein</fullName>
    </recommendedName>
</protein>
<dbReference type="AlphaFoldDB" id="A0AAW2I468"/>
<dbReference type="Gene3D" id="3.40.30.10">
    <property type="entry name" value="Glutaredoxin"/>
    <property type="match status" value="1"/>
</dbReference>
<accession>A0AAW2I468</accession>
<dbReference type="CDD" id="cd02984">
    <property type="entry name" value="TRX_PICOT"/>
    <property type="match status" value="1"/>
</dbReference>
<dbReference type="EMBL" id="JARGDH010000002">
    <property type="protein sequence ID" value="KAL0276651.1"/>
    <property type="molecule type" value="Genomic_DNA"/>
</dbReference>
<dbReference type="FunFam" id="3.40.30.10:FF:000092">
    <property type="entry name" value="Monothiol glutaredoxin"/>
    <property type="match status" value="1"/>
</dbReference>
<dbReference type="InterPro" id="IPR036249">
    <property type="entry name" value="Thioredoxin-like_sf"/>
</dbReference>
<comment type="caution">
    <text evidence="3">The sequence shown here is derived from an EMBL/GenBank/DDBJ whole genome shotgun (WGS) entry which is preliminary data.</text>
</comment>
<name>A0AAW2I468_9NEOP</name>
<dbReference type="SUPFAM" id="SSF52833">
    <property type="entry name" value="Thioredoxin-like"/>
    <property type="match status" value="1"/>
</dbReference>
<evidence type="ECO:0000256" key="1">
    <source>
        <dbReference type="ARBA" id="ARBA00023157"/>
    </source>
</evidence>
<reference evidence="3" key="1">
    <citation type="journal article" date="2024" name="Gigascience">
        <title>Chromosome-level genome of the poultry shaft louse Menopon gallinae provides insight into the host-switching and adaptive evolution of parasitic lice.</title>
        <authorList>
            <person name="Xu Y."/>
            <person name="Ma L."/>
            <person name="Liu S."/>
            <person name="Liang Y."/>
            <person name="Liu Q."/>
            <person name="He Z."/>
            <person name="Tian L."/>
            <person name="Duan Y."/>
            <person name="Cai W."/>
            <person name="Li H."/>
            <person name="Song F."/>
        </authorList>
    </citation>
    <scope>NUCLEOTIDE SEQUENCE</scope>
    <source>
        <strain evidence="3">Cailab_2023a</strain>
    </source>
</reference>
<proteinExistence type="predicted"/>
<evidence type="ECO:0000259" key="2">
    <source>
        <dbReference type="PROSITE" id="PS51352"/>
    </source>
</evidence>
<sequence>MSVEKIVSKNEFENVILNNKIAVVHFYAEWATQCGPMNTVLDEMARQPSFRRVHFAKIEAEVVPEISVQYKISAVPTFIIFKDGEKVDVVNGANPAELTNKINKHAGTNAPTPSVVINPSGQTLEDRLKTLINLP</sequence>
<dbReference type="InterPro" id="IPR013766">
    <property type="entry name" value="Thioredoxin_domain"/>
</dbReference>